<comment type="caution">
    <text evidence="1">The sequence shown here is derived from an EMBL/GenBank/DDBJ whole genome shotgun (WGS) entry which is preliminary data.</text>
</comment>
<evidence type="ECO:0000313" key="1">
    <source>
        <dbReference type="EMBL" id="GAA4173827.1"/>
    </source>
</evidence>
<protein>
    <recommendedName>
        <fullName evidence="3">DUF1905 domain-containing protein</fullName>
    </recommendedName>
</protein>
<dbReference type="SUPFAM" id="SSF141694">
    <property type="entry name" value="AF2212/PG0164-like"/>
    <property type="match status" value="1"/>
</dbReference>
<dbReference type="EMBL" id="BAABBW010000002">
    <property type="protein sequence ID" value="GAA4173827.1"/>
    <property type="molecule type" value="Genomic_DNA"/>
</dbReference>
<reference evidence="2" key="1">
    <citation type="journal article" date="2019" name="Int. J. Syst. Evol. Microbiol.">
        <title>The Global Catalogue of Microorganisms (GCM) 10K type strain sequencing project: providing services to taxonomists for standard genome sequencing and annotation.</title>
        <authorList>
            <consortium name="The Broad Institute Genomics Platform"/>
            <consortium name="The Broad Institute Genome Sequencing Center for Infectious Disease"/>
            <person name="Wu L."/>
            <person name="Ma J."/>
        </authorList>
    </citation>
    <scope>NUCLEOTIDE SEQUENCE [LARGE SCALE GENOMIC DNA]</scope>
    <source>
        <strain evidence="2">JCM 17591</strain>
    </source>
</reference>
<accession>A0ABP7ZYZ1</accession>
<keyword evidence="2" id="KW-1185">Reference proteome</keyword>
<name>A0ABP7ZYZ1_9MICO</name>
<evidence type="ECO:0008006" key="3">
    <source>
        <dbReference type="Google" id="ProtNLM"/>
    </source>
</evidence>
<dbReference type="Pfam" id="PF08922">
    <property type="entry name" value="DUF1905"/>
    <property type="match status" value="1"/>
</dbReference>
<dbReference type="Pfam" id="PF13376">
    <property type="entry name" value="OmdA"/>
    <property type="match status" value="1"/>
</dbReference>
<proteinExistence type="predicted"/>
<dbReference type="InterPro" id="IPR015018">
    <property type="entry name" value="DUF1905"/>
</dbReference>
<dbReference type="Gene3D" id="2.40.30.100">
    <property type="entry name" value="AF2212/PG0164-like"/>
    <property type="match status" value="1"/>
</dbReference>
<evidence type="ECO:0000313" key="2">
    <source>
        <dbReference type="Proteomes" id="UP001501079"/>
    </source>
</evidence>
<sequence>MSCRSLALADGSVSTWLVPHDDGSSSQSATAEFDTTVVLTGNNTGIVVPDDVIERLGAGRRPAVIIDLNGYEYRSTVGVMGGRAMIGISAAIRKETGIAGGDDVHVRVTVADAPREVAVPDDFAAALGAEPATAEFFAALANSLQRYHVDSINEAKTAETRRRRIEKTVALFRAGKKR</sequence>
<dbReference type="Proteomes" id="UP001501079">
    <property type="component" value="Unassembled WGS sequence"/>
</dbReference>
<organism evidence="1 2">
    <name type="scientific">Gryllotalpicola koreensis</name>
    <dbReference type="NCBI Taxonomy" id="993086"/>
    <lineage>
        <taxon>Bacteria</taxon>
        <taxon>Bacillati</taxon>
        <taxon>Actinomycetota</taxon>
        <taxon>Actinomycetes</taxon>
        <taxon>Micrococcales</taxon>
        <taxon>Microbacteriaceae</taxon>
        <taxon>Gryllotalpicola</taxon>
    </lineage>
</organism>
<dbReference type="InterPro" id="IPR037079">
    <property type="entry name" value="AF2212/PG0164-like_sf"/>
</dbReference>
<gene>
    <name evidence="1" type="ORF">GCM10022287_16790</name>
</gene>